<comment type="similarity">
    <text evidence="6">Belongs to the TRAFAC class myosin-kinesin ATPase superfamily. Myosin family.</text>
</comment>
<keyword evidence="10" id="KW-1185">Reference proteome</keyword>
<gene>
    <name evidence="9" type="ORF">FOL47_005243</name>
</gene>
<sequence>MTSTEIPSLQSGDMVWVPWKKHGYRLATIASLAGRGGANVEFPEGLDRSIGGSRKSSVGGTKIVPLNQIKIYDKTVDEVPGGHSDVTMQIHIDEANILHNMEVRYGKDLVYTYVSSVLLAVNPYKLLGGEDRMPEYWKKPPHTMPPHPYAIAEAAYRNFISTQQSQAILISGESGAGKTETAKIVASYLAKKQTSGWAEDTPHVHSITGQVQHTVGELYDKVLKANPILEAFGNARTVRNNNSSRFGKYSSLWYTKGGRLVCASLKPFLLESARVTSHAAGERNYHVFYQLLAGCSEDQQEKLKLRGDDGRDYSLTNQGGESVVSNEQRANDAARFVELCDSLKAVGLTEEDQEDIFSIVASLLLLGEVEFEEDKDEAGEGNPTFSFFVDSQVRSKGHLEKRVKQSLSHRLKEEWIQVAQSLNTLIRIIYKRLFERIVKKVNSLMGYNDGSNDMERLYNHIGILDIYGFESLEKNSYEQLLINLTNERLQQFFVSKVLDREQQAYQAEGIQWEAVPLPDATPTVRVIHGALSILDDCCLRASRGMPEDDDKYVAEVQQRFFDGSAGCKLKPPKPQRVPPNRGFRKGAKIDREKITSGFVITHYAGDVSYTVSGWMDKNNDRMVPEMESLILGSTNPWIKELGDAEGCSMQCEKFKSVRKHFTDELEKMLKMLDQTGLHYIRCFNPNNHQTPNHFDRRYVLSQVVQCGTVELVNMMHYGYPNRLPIKDLVTRYRHIMPKRFHDMDDRSFILALLHGLGIPSTEFSVGLTRVFLRARQLEFLEKLKGSGEAKVDENIIMEVLARVARQRFKSAVYAVIICQRLPKLVKSAKRLHALQQFANKIWLSYKIRQATGRLLASARQVIDERNKENQRLEEMKIQAALKMQEEEKAKEAALKEEERLRKVEEESRRKLEERKKREEENRQHSEKRRRHDESSAVKEGVFVSPSPVLPPRKLQFDGRGGTEVCWVHRAGDFRFLLQL</sequence>
<dbReference type="AlphaFoldDB" id="A0A7J6LYC0"/>
<dbReference type="PROSITE" id="PS51456">
    <property type="entry name" value="MYOSIN_MOTOR"/>
    <property type="match status" value="1"/>
</dbReference>
<dbReference type="InterPro" id="IPR036961">
    <property type="entry name" value="Kinesin_motor_dom_sf"/>
</dbReference>
<evidence type="ECO:0000259" key="8">
    <source>
        <dbReference type="PROSITE" id="PS51456"/>
    </source>
</evidence>
<evidence type="ECO:0000256" key="5">
    <source>
        <dbReference type="ARBA" id="ARBA00023203"/>
    </source>
</evidence>
<evidence type="ECO:0000256" key="2">
    <source>
        <dbReference type="ARBA" id="ARBA00022840"/>
    </source>
</evidence>
<dbReference type="Gene3D" id="1.10.10.820">
    <property type="match status" value="1"/>
</dbReference>
<dbReference type="CDD" id="cd00124">
    <property type="entry name" value="MYSc"/>
    <property type="match status" value="1"/>
</dbReference>
<dbReference type="PANTHER" id="PTHR13140:SF706">
    <property type="entry name" value="DILUTE CLASS UNCONVENTIONAL MYOSIN, ISOFORM C"/>
    <property type="match status" value="1"/>
</dbReference>
<dbReference type="Gene3D" id="1.20.58.530">
    <property type="match status" value="1"/>
</dbReference>
<evidence type="ECO:0000256" key="6">
    <source>
        <dbReference type="PROSITE-ProRule" id="PRU00782"/>
    </source>
</evidence>
<dbReference type="Gene3D" id="1.20.5.4820">
    <property type="match status" value="1"/>
</dbReference>
<evidence type="ECO:0000256" key="1">
    <source>
        <dbReference type="ARBA" id="ARBA00022741"/>
    </source>
</evidence>
<feature type="domain" description="Myosin motor" evidence="8">
    <location>
        <begin position="81"/>
        <end position="785"/>
    </location>
</feature>
<reference evidence="9 10" key="1">
    <citation type="submission" date="2020-04" db="EMBL/GenBank/DDBJ databases">
        <title>Perkinsus chesapeaki whole genome sequence.</title>
        <authorList>
            <person name="Bogema D.R."/>
        </authorList>
    </citation>
    <scope>NUCLEOTIDE SEQUENCE [LARGE SCALE GENOMIC DNA]</scope>
    <source>
        <strain evidence="9">ATCC PRA-425</strain>
    </source>
</reference>
<evidence type="ECO:0000313" key="10">
    <source>
        <dbReference type="Proteomes" id="UP000591131"/>
    </source>
</evidence>
<dbReference type="EMBL" id="JAAPAO010000293">
    <property type="protein sequence ID" value="KAF4664225.1"/>
    <property type="molecule type" value="Genomic_DNA"/>
</dbReference>
<dbReference type="GO" id="GO:0005524">
    <property type="term" value="F:ATP binding"/>
    <property type="evidence" value="ECO:0007669"/>
    <property type="project" value="UniProtKB-UniRule"/>
</dbReference>
<evidence type="ECO:0000313" key="9">
    <source>
        <dbReference type="EMBL" id="KAF4664225.1"/>
    </source>
</evidence>
<dbReference type="InterPro" id="IPR001609">
    <property type="entry name" value="Myosin_head_motor_dom-like"/>
</dbReference>
<dbReference type="GO" id="GO:0051015">
    <property type="term" value="F:actin filament binding"/>
    <property type="evidence" value="ECO:0007669"/>
    <property type="project" value="TreeGrafter"/>
</dbReference>
<proteinExistence type="inferred from homology"/>
<keyword evidence="5 6" id="KW-0009">Actin-binding</keyword>
<dbReference type="Proteomes" id="UP000591131">
    <property type="component" value="Unassembled WGS sequence"/>
</dbReference>
<dbReference type="GO" id="GO:0016459">
    <property type="term" value="C:myosin complex"/>
    <property type="evidence" value="ECO:0007669"/>
    <property type="project" value="UniProtKB-KW"/>
</dbReference>
<dbReference type="GO" id="GO:0005737">
    <property type="term" value="C:cytoplasm"/>
    <property type="evidence" value="ECO:0007669"/>
    <property type="project" value="TreeGrafter"/>
</dbReference>
<feature type="compositionally biased region" description="Basic and acidic residues" evidence="7">
    <location>
        <begin position="905"/>
        <end position="924"/>
    </location>
</feature>
<accession>A0A7J6LYC0</accession>
<feature type="region of interest" description="Actin-binding" evidence="6">
    <location>
        <begin position="665"/>
        <end position="687"/>
    </location>
</feature>
<protein>
    <recommendedName>
        <fullName evidence="8">Myosin motor domain-containing protein</fullName>
    </recommendedName>
</protein>
<dbReference type="SUPFAM" id="SSF52540">
    <property type="entry name" value="P-loop containing nucleoside triphosphate hydrolases"/>
    <property type="match status" value="1"/>
</dbReference>
<dbReference type="OrthoDB" id="312459at2759"/>
<dbReference type="GO" id="GO:0016020">
    <property type="term" value="C:membrane"/>
    <property type="evidence" value="ECO:0007669"/>
    <property type="project" value="TreeGrafter"/>
</dbReference>
<feature type="binding site" evidence="6">
    <location>
        <begin position="172"/>
        <end position="179"/>
    </location>
    <ligand>
        <name>ATP</name>
        <dbReference type="ChEBI" id="CHEBI:30616"/>
    </ligand>
</feature>
<comment type="caution">
    <text evidence="9">The sequence shown here is derived from an EMBL/GenBank/DDBJ whole genome shotgun (WGS) entry which is preliminary data.</text>
</comment>
<dbReference type="PANTHER" id="PTHR13140">
    <property type="entry name" value="MYOSIN"/>
    <property type="match status" value="1"/>
</dbReference>
<evidence type="ECO:0000256" key="7">
    <source>
        <dbReference type="SAM" id="MobiDB-lite"/>
    </source>
</evidence>
<dbReference type="SMART" id="SM00242">
    <property type="entry name" value="MYSc"/>
    <property type="match status" value="1"/>
</dbReference>
<feature type="region of interest" description="Disordered" evidence="7">
    <location>
        <begin position="905"/>
        <end position="954"/>
    </location>
</feature>
<keyword evidence="3 6" id="KW-0518">Myosin</keyword>
<keyword evidence="4 6" id="KW-0505">Motor protein</keyword>
<keyword evidence="2 6" id="KW-0067">ATP-binding</keyword>
<dbReference type="InterPro" id="IPR027417">
    <property type="entry name" value="P-loop_NTPase"/>
</dbReference>
<dbReference type="GO" id="GO:0007015">
    <property type="term" value="P:actin filament organization"/>
    <property type="evidence" value="ECO:0007669"/>
    <property type="project" value="TreeGrafter"/>
</dbReference>
<keyword evidence="1 6" id="KW-0547">Nucleotide-binding</keyword>
<dbReference type="GO" id="GO:0000146">
    <property type="term" value="F:microfilament motor activity"/>
    <property type="evidence" value="ECO:0007669"/>
    <property type="project" value="TreeGrafter"/>
</dbReference>
<dbReference type="Gene3D" id="3.40.850.10">
    <property type="entry name" value="Kinesin motor domain"/>
    <property type="match status" value="1"/>
</dbReference>
<dbReference type="PRINTS" id="PR00193">
    <property type="entry name" value="MYOSINHEAVY"/>
</dbReference>
<dbReference type="Pfam" id="PF00063">
    <property type="entry name" value="Myosin_head"/>
    <property type="match status" value="1"/>
</dbReference>
<organism evidence="9 10">
    <name type="scientific">Perkinsus chesapeaki</name>
    <name type="common">Clam parasite</name>
    <name type="synonym">Perkinsus andrewsi</name>
    <dbReference type="NCBI Taxonomy" id="330153"/>
    <lineage>
        <taxon>Eukaryota</taxon>
        <taxon>Sar</taxon>
        <taxon>Alveolata</taxon>
        <taxon>Perkinsozoa</taxon>
        <taxon>Perkinsea</taxon>
        <taxon>Perkinsida</taxon>
        <taxon>Perkinsidae</taxon>
        <taxon>Perkinsus</taxon>
    </lineage>
</organism>
<evidence type="ECO:0000256" key="4">
    <source>
        <dbReference type="ARBA" id="ARBA00023175"/>
    </source>
</evidence>
<dbReference type="Gene3D" id="1.20.120.720">
    <property type="entry name" value="Myosin VI head, motor domain, U50 subdomain"/>
    <property type="match status" value="1"/>
</dbReference>
<evidence type="ECO:0000256" key="3">
    <source>
        <dbReference type="ARBA" id="ARBA00023123"/>
    </source>
</evidence>
<name>A0A7J6LYC0_PERCH</name>